<gene>
    <name evidence="3" type="ORF">P280DRAFT_519813</name>
</gene>
<evidence type="ECO:0000313" key="3">
    <source>
        <dbReference type="EMBL" id="KAF2638966.1"/>
    </source>
</evidence>
<dbReference type="GO" id="GO:0000976">
    <property type="term" value="F:transcription cis-regulatory region binding"/>
    <property type="evidence" value="ECO:0007669"/>
    <property type="project" value="TreeGrafter"/>
</dbReference>
<dbReference type="AlphaFoldDB" id="A0A6A6RTU9"/>
<name>A0A6A6RTU9_9PLEO</name>
<protein>
    <recommendedName>
        <fullName evidence="5">Fungal-specific transcription factor domain-containing protein</fullName>
    </recommendedName>
</protein>
<dbReference type="EMBL" id="MU006788">
    <property type="protein sequence ID" value="KAF2638966.1"/>
    <property type="molecule type" value="Genomic_DNA"/>
</dbReference>
<comment type="subcellular location">
    <subcellularLocation>
        <location evidence="1">Nucleus</location>
    </subcellularLocation>
</comment>
<evidence type="ECO:0008006" key="5">
    <source>
        <dbReference type="Google" id="ProtNLM"/>
    </source>
</evidence>
<dbReference type="PANTHER" id="PTHR37534:SF49">
    <property type="entry name" value="LYSINE BIOSYNTHESIS REGULATORY PROTEIN LYS14"/>
    <property type="match status" value="1"/>
</dbReference>
<dbReference type="Proteomes" id="UP000799753">
    <property type="component" value="Unassembled WGS sequence"/>
</dbReference>
<evidence type="ECO:0000256" key="1">
    <source>
        <dbReference type="ARBA" id="ARBA00004123"/>
    </source>
</evidence>
<keyword evidence="4" id="KW-1185">Reference proteome</keyword>
<accession>A0A6A6RTU9</accession>
<dbReference type="GO" id="GO:0045944">
    <property type="term" value="P:positive regulation of transcription by RNA polymerase II"/>
    <property type="evidence" value="ECO:0007669"/>
    <property type="project" value="TreeGrafter"/>
</dbReference>
<organism evidence="3 4">
    <name type="scientific">Massarina eburnea CBS 473.64</name>
    <dbReference type="NCBI Taxonomy" id="1395130"/>
    <lineage>
        <taxon>Eukaryota</taxon>
        <taxon>Fungi</taxon>
        <taxon>Dikarya</taxon>
        <taxon>Ascomycota</taxon>
        <taxon>Pezizomycotina</taxon>
        <taxon>Dothideomycetes</taxon>
        <taxon>Pleosporomycetidae</taxon>
        <taxon>Pleosporales</taxon>
        <taxon>Massarineae</taxon>
        <taxon>Massarinaceae</taxon>
        <taxon>Massarina</taxon>
    </lineage>
</organism>
<dbReference type="Pfam" id="PF11951">
    <property type="entry name" value="Fungal_trans_2"/>
    <property type="match status" value="1"/>
</dbReference>
<dbReference type="OrthoDB" id="3597252at2759"/>
<keyword evidence="2" id="KW-0539">Nucleus</keyword>
<dbReference type="InterPro" id="IPR021858">
    <property type="entry name" value="Fun_TF"/>
</dbReference>
<proteinExistence type="predicted"/>
<dbReference type="GO" id="GO:0005634">
    <property type="term" value="C:nucleus"/>
    <property type="evidence" value="ECO:0007669"/>
    <property type="project" value="UniProtKB-SubCell"/>
</dbReference>
<evidence type="ECO:0000313" key="4">
    <source>
        <dbReference type="Proteomes" id="UP000799753"/>
    </source>
</evidence>
<sequence>MDVDRRLVKALEAANDALQHLSLSPDFGSLDCTHLDRLLARVVDLPTEGNQRNSRRNLLVIRQWMITEGPGVVLLEVLGQLYWRLGELNAKHFEKFKTTLQTQQSYISLIQNPGAVALVIQRIRHIQRSKADACQDFLYELSDLTGLKAESPVSEMNSPRAGSSSPFTSPTSVHSFESSMSQEMGYTSLIKYVPDSKLFGGDIEQLLIDFYINGICPGRTVSTQSNPYISLLQTSNTCESTRYALLSLSASYIREYLPSQKERFHQAELYYSTQALQSLVRQINNRENYDAALATAMLLMHHAAVNKPEKYSLCWSCHANIFDTIPPEFLEQNSEPASFMRTQLILARTAQTSFALQNTQLHSLETMNWFESVPTGEAPKICSITGISPHLLFIISSINSLAIDDNSKKHMYARLQETELQNLRQWSPEHPGDVQDIILATGEAFRLATIIYLRCRLYGLTRFNPAIMELNDTLIAVLLSLPVKGNLYTALYPIWPLFIASITANSDKRERLFQRVVPIREGDKNTLPSVLKRISGMRIWLANQDATQQHRDSWWDEMLQPSSSTTELPANRLLCLG</sequence>
<dbReference type="GO" id="GO:0003700">
    <property type="term" value="F:DNA-binding transcription factor activity"/>
    <property type="evidence" value="ECO:0007669"/>
    <property type="project" value="TreeGrafter"/>
</dbReference>
<reference evidence="3" key="1">
    <citation type="journal article" date="2020" name="Stud. Mycol.">
        <title>101 Dothideomycetes genomes: a test case for predicting lifestyles and emergence of pathogens.</title>
        <authorList>
            <person name="Haridas S."/>
            <person name="Albert R."/>
            <person name="Binder M."/>
            <person name="Bloem J."/>
            <person name="Labutti K."/>
            <person name="Salamov A."/>
            <person name="Andreopoulos B."/>
            <person name="Baker S."/>
            <person name="Barry K."/>
            <person name="Bills G."/>
            <person name="Bluhm B."/>
            <person name="Cannon C."/>
            <person name="Castanera R."/>
            <person name="Culley D."/>
            <person name="Daum C."/>
            <person name="Ezra D."/>
            <person name="Gonzalez J."/>
            <person name="Henrissat B."/>
            <person name="Kuo A."/>
            <person name="Liang C."/>
            <person name="Lipzen A."/>
            <person name="Lutzoni F."/>
            <person name="Magnuson J."/>
            <person name="Mondo S."/>
            <person name="Nolan M."/>
            <person name="Ohm R."/>
            <person name="Pangilinan J."/>
            <person name="Park H.-J."/>
            <person name="Ramirez L."/>
            <person name="Alfaro M."/>
            <person name="Sun H."/>
            <person name="Tritt A."/>
            <person name="Yoshinaga Y."/>
            <person name="Zwiers L.-H."/>
            <person name="Turgeon B."/>
            <person name="Goodwin S."/>
            <person name="Spatafora J."/>
            <person name="Crous P."/>
            <person name="Grigoriev I."/>
        </authorList>
    </citation>
    <scope>NUCLEOTIDE SEQUENCE</scope>
    <source>
        <strain evidence="3">CBS 473.64</strain>
    </source>
</reference>
<evidence type="ECO:0000256" key="2">
    <source>
        <dbReference type="ARBA" id="ARBA00023242"/>
    </source>
</evidence>
<dbReference type="PANTHER" id="PTHR37534">
    <property type="entry name" value="TRANSCRIPTIONAL ACTIVATOR PROTEIN UGA3"/>
    <property type="match status" value="1"/>
</dbReference>